<reference evidence="20 21" key="1">
    <citation type="submission" date="2019-04" db="EMBL/GenBank/DDBJ databases">
        <title>Complete genome sequence of Arthrobacter sp. ZXY-2 associated with effective atrazine degradation and salt adaptation.</title>
        <authorList>
            <person name="Zhao X."/>
        </authorList>
    </citation>
    <scope>NUCLEOTIDE SEQUENCE [LARGE SCALE GENOMIC DNA]</scope>
    <source>
        <strain evidence="21">ZP60</strain>
    </source>
</reference>
<feature type="transmembrane region" description="Helical" evidence="17">
    <location>
        <begin position="360"/>
        <end position="377"/>
    </location>
</feature>
<feature type="transmembrane region" description="Helical" evidence="17">
    <location>
        <begin position="304"/>
        <end position="321"/>
    </location>
</feature>
<evidence type="ECO:0000256" key="1">
    <source>
        <dbReference type="ARBA" id="ARBA00001936"/>
    </source>
</evidence>
<dbReference type="InterPro" id="IPR003674">
    <property type="entry name" value="Oligo_trans_STT3"/>
</dbReference>
<feature type="transmembrane region" description="Helical" evidence="17">
    <location>
        <begin position="389"/>
        <end position="406"/>
    </location>
</feature>
<evidence type="ECO:0000256" key="8">
    <source>
        <dbReference type="ARBA" id="ARBA00022679"/>
    </source>
</evidence>
<organism evidence="20 21">
    <name type="scientific">Halomicrobium mukohataei</name>
    <dbReference type="NCBI Taxonomy" id="57705"/>
    <lineage>
        <taxon>Archaea</taxon>
        <taxon>Methanobacteriati</taxon>
        <taxon>Methanobacteriota</taxon>
        <taxon>Stenosarchaea group</taxon>
        <taxon>Halobacteria</taxon>
        <taxon>Halobacteriales</taxon>
        <taxon>Haloarculaceae</taxon>
        <taxon>Halomicrobium</taxon>
    </lineage>
</organism>
<evidence type="ECO:0000256" key="17">
    <source>
        <dbReference type="SAM" id="Phobius"/>
    </source>
</evidence>
<feature type="transmembrane region" description="Helical" evidence="17">
    <location>
        <begin position="333"/>
        <end position="354"/>
    </location>
</feature>
<comment type="similarity">
    <text evidence="5">Belongs to the STT3 family.</text>
</comment>
<feature type="transmembrane region" description="Helical" evidence="17">
    <location>
        <begin position="198"/>
        <end position="218"/>
    </location>
</feature>
<keyword evidence="11" id="KW-0460">Magnesium</keyword>
<feature type="domain" description="Oligosaccharyl transferase STT3 N-terminal" evidence="18">
    <location>
        <begin position="130"/>
        <end position="318"/>
    </location>
</feature>
<dbReference type="Proteomes" id="UP000297053">
    <property type="component" value="Chromosome"/>
</dbReference>
<comment type="cofactor">
    <cofactor evidence="2">
        <name>Mg(2+)</name>
        <dbReference type="ChEBI" id="CHEBI:18420"/>
    </cofactor>
</comment>
<proteinExistence type="inferred from homology"/>
<comment type="cofactor">
    <cofactor evidence="1">
        <name>Mn(2+)</name>
        <dbReference type="ChEBI" id="CHEBI:29035"/>
    </cofactor>
</comment>
<dbReference type="PANTHER" id="PTHR13872:SF1">
    <property type="entry name" value="DOLICHYL-DIPHOSPHOOLIGOSACCHARIDE--PROTEIN GLYCOSYLTRANSFERASE SUBUNIT STT3B"/>
    <property type="match status" value="1"/>
</dbReference>
<evidence type="ECO:0000256" key="6">
    <source>
        <dbReference type="ARBA" id="ARBA00012602"/>
    </source>
</evidence>
<evidence type="ECO:0000256" key="3">
    <source>
        <dbReference type="ARBA" id="ARBA00004651"/>
    </source>
</evidence>
<dbReference type="GO" id="GO:0046872">
    <property type="term" value="F:metal ion binding"/>
    <property type="evidence" value="ECO:0007669"/>
    <property type="project" value="UniProtKB-KW"/>
</dbReference>
<feature type="transmembrane region" description="Helical" evidence="17">
    <location>
        <begin position="471"/>
        <end position="492"/>
    </location>
</feature>
<comment type="subcellular location">
    <subcellularLocation>
        <location evidence="3">Cell membrane</location>
        <topology evidence="3">Multi-pass membrane protein</topology>
    </subcellularLocation>
</comment>
<keyword evidence="9 17" id="KW-0812">Transmembrane</keyword>
<evidence type="ECO:0000259" key="19">
    <source>
        <dbReference type="Pfam" id="PF18079"/>
    </source>
</evidence>
<name>A0A4D6KLZ2_9EURY</name>
<evidence type="ECO:0000256" key="4">
    <source>
        <dbReference type="ARBA" id="ARBA00004922"/>
    </source>
</evidence>
<evidence type="ECO:0000256" key="11">
    <source>
        <dbReference type="ARBA" id="ARBA00022842"/>
    </source>
</evidence>
<gene>
    <name evidence="20" type="ORF">E5139_10540</name>
</gene>
<keyword evidence="7" id="KW-0328">Glycosyltransferase</keyword>
<dbReference type="UniPathway" id="UPA00378"/>
<keyword evidence="13 17" id="KW-0472">Membrane</keyword>
<dbReference type="KEGG" id="halz:E5139_10540"/>
<dbReference type="OMA" id="HHAFDYP"/>
<evidence type="ECO:0000313" key="21">
    <source>
        <dbReference type="Proteomes" id="UP000297053"/>
    </source>
</evidence>
<evidence type="ECO:0000256" key="9">
    <source>
        <dbReference type="ARBA" id="ARBA00022692"/>
    </source>
</evidence>
<feature type="transmembrane region" description="Helical" evidence="17">
    <location>
        <begin position="225"/>
        <end position="241"/>
    </location>
</feature>
<evidence type="ECO:0000256" key="7">
    <source>
        <dbReference type="ARBA" id="ARBA00022676"/>
    </source>
</evidence>
<feature type="domain" description="Archaeal glycosylation protein B peripheral" evidence="19">
    <location>
        <begin position="698"/>
        <end position="771"/>
    </location>
</feature>
<reference evidence="20 21" key="2">
    <citation type="submission" date="2019-04" db="EMBL/GenBank/DDBJ databases">
        <authorList>
            <person name="Yang S."/>
            <person name="Wei W."/>
        </authorList>
    </citation>
    <scope>NUCLEOTIDE SEQUENCE [LARGE SCALE GENOMIC DNA]</scope>
    <source>
        <strain evidence="21">ZP60</strain>
    </source>
</reference>
<dbReference type="EC" id="2.4.99.21" evidence="6"/>
<comment type="catalytic activity">
    <reaction evidence="16">
        <text>an archaeal dolichyl phosphooligosaccharide + [protein]-L-asparagine = an archaeal dolichyl phosphate + a glycoprotein with the oligosaccharide chain attached by N-beta-D-glycosyl linkage to a protein L-asparagine.</text>
        <dbReference type="EC" id="2.4.99.21"/>
    </reaction>
</comment>
<evidence type="ECO:0000313" key="20">
    <source>
        <dbReference type="EMBL" id="QCD66056.1"/>
    </source>
</evidence>
<evidence type="ECO:0000259" key="18">
    <source>
        <dbReference type="Pfam" id="PF02516"/>
    </source>
</evidence>
<dbReference type="PANTHER" id="PTHR13872">
    <property type="entry name" value="DOLICHYL-DIPHOSPHOOLIGOSACCHARIDE--PROTEIN GLYCOSYLTRANSFERASE SUBUNIT"/>
    <property type="match status" value="1"/>
</dbReference>
<protein>
    <recommendedName>
        <fullName evidence="6">dolichyl-phosphooligosaccharide-protein glycotransferase</fullName>
        <ecNumber evidence="6">2.4.99.21</ecNumber>
    </recommendedName>
    <alternativeName>
        <fullName evidence="15">Oligosaccharyl transferase</fullName>
    </alternativeName>
</protein>
<sequence length="774" mass="82163">MSDEGDVNALLDERPDLRDALDTVMYVDEQYDTWTFEDVPIASGPFGELVSSGVVESVGNEYRLTNPDVTAAALSSGPTDQAESLDFGDPLSGFEWPMFDRITSLALTAALAVVALVRAHPLGSVYRGGNVVLSGNDPYYYRYWVERVLAESQSVFSLDTLAALPGGVTNGEPLLVATLWWVSELLGDGAAVVGDVMAWYPVVTAVVTAIFVYLLAVAVTGDRRVGLAAVLLFAIIPGHAMRTSLGFADHHAFDYPWLAATAYALTVLASVDRDAVTTSKTWLASALLGIVIAGQTLAWESAPLLIAAVGLAVAAVALAAVDQGESPLVPGAPILTGLTIAAGLAAAGHIFVGWHTPRVAFSPALVLGGVALALLVAEAVHRTTDDARHLLVIDAVLAPIGILTFREARPEDWEALLRGTGRITAERNIAETVGLFDPDSLGVLLLLGFTLVIAIPAMVAGVQRARTAPKWAVPTAYVWYFFGLATLSVRFVGELAPVLAVFAGIGFVRLAAWIDAVEALSVDATRAALPGLTVPDRRTLGTLTLIFLLVGSLGIVQVPVKTGQLTVEDSTYQSAAYVANHSAQLNESYPENYVLSQWGRNRVYNYFVNGASESYSYARQTYAEFLASPNADEWYSRFDGRVGYVVLSEDVNTTGGTAYAHLTDHYGSRTADRDGLAHFQPLYVTAGGEKLTYQVVPGANLTGQVAPNETVTVQTDVTIPGASFTYERQTTADAAGHYSVRVANPGTYTIETANETREATVQAGAVRNGTAVEG</sequence>
<evidence type="ECO:0000256" key="2">
    <source>
        <dbReference type="ARBA" id="ARBA00001946"/>
    </source>
</evidence>
<feature type="transmembrane region" description="Helical" evidence="17">
    <location>
        <begin position="253"/>
        <end position="269"/>
    </location>
</feature>
<evidence type="ECO:0000256" key="16">
    <source>
        <dbReference type="ARBA" id="ARBA00034066"/>
    </source>
</evidence>
<dbReference type="GO" id="GO:0004576">
    <property type="term" value="F:oligosaccharyl transferase activity"/>
    <property type="evidence" value="ECO:0007669"/>
    <property type="project" value="InterPro"/>
</dbReference>
<evidence type="ECO:0000256" key="13">
    <source>
        <dbReference type="ARBA" id="ARBA00023136"/>
    </source>
</evidence>
<feature type="transmembrane region" description="Helical" evidence="17">
    <location>
        <begin position="441"/>
        <end position="459"/>
    </location>
</feature>
<dbReference type="Pfam" id="PF18079">
    <property type="entry name" value="AglB_L1"/>
    <property type="match status" value="1"/>
</dbReference>
<evidence type="ECO:0000256" key="14">
    <source>
        <dbReference type="ARBA" id="ARBA00023211"/>
    </source>
</evidence>
<dbReference type="InterPro" id="IPR041154">
    <property type="entry name" value="AglB_P1"/>
</dbReference>
<evidence type="ECO:0000256" key="10">
    <source>
        <dbReference type="ARBA" id="ARBA00022723"/>
    </source>
</evidence>
<keyword evidence="12 17" id="KW-1133">Transmembrane helix</keyword>
<evidence type="ECO:0000256" key="12">
    <source>
        <dbReference type="ARBA" id="ARBA00022989"/>
    </source>
</evidence>
<dbReference type="InterPro" id="IPR048307">
    <property type="entry name" value="STT3_N"/>
</dbReference>
<dbReference type="EMBL" id="CP039375">
    <property type="protein sequence ID" value="QCD66056.1"/>
    <property type="molecule type" value="Genomic_DNA"/>
</dbReference>
<keyword evidence="10" id="KW-0479">Metal-binding</keyword>
<evidence type="ECO:0000256" key="5">
    <source>
        <dbReference type="ARBA" id="ARBA00010810"/>
    </source>
</evidence>
<feature type="transmembrane region" description="Helical" evidence="17">
    <location>
        <begin position="281"/>
        <end position="298"/>
    </location>
</feature>
<keyword evidence="8" id="KW-0808">Transferase</keyword>
<comment type="pathway">
    <text evidence="4">Protein modification; protein glycosylation.</text>
</comment>
<dbReference type="Pfam" id="PF02516">
    <property type="entry name" value="STT3"/>
    <property type="match status" value="1"/>
</dbReference>
<dbReference type="AlphaFoldDB" id="A0A4D6KLZ2"/>
<dbReference type="GO" id="GO:0005886">
    <property type="term" value="C:plasma membrane"/>
    <property type="evidence" value="ECO:0007669"/>
    <property type="project" value="UniProtKB-SubCell"/>
</dbReference>
<keyword evidence="14" id="KW-0464">Manganese</keyword>
<evidence type="ECO:0000256" key="15">
    <source>
        <dbReference type="ARBA" id="ARBA00030679"/>
    </source>
</evidence>
<accession>A0A4D6KLZ2</accession>